<dbReference type="EMBL" id="CASHTH010001036">
    <property type="protein sequence ID" value="CAI8010439.1"/>
    <property type="molecule type" value="Genomic_DNA"/>
</dbReference>
<keyword evidence="1" id="KW-0378">Hydrolase</keyword>
<dbReference type="GO" id="GO:0003676">
    <property type="term" value="F:nucleic acid binding"/>
    <property type="evidence" value="ECO:0007669"/>
    <property type="project" value="InterPro"/>
</dbReference>
<dbReference type="SUPFAM" id="SSF64182">
    <property type="entry name" value="DHH phosphoesterases"/>
    <property type="match status" value="1"/>
</dbReference>
<sequence length="256" mass="27099">MDADEERRRPHGNRLVPAARRLAGAHPDARCLVVDDPELTRGLTGPLAYRLSRFLHRSVAVVAYDDGVISGSIRSPDDGADALQLLAEAGSLLATRGGHRSAAGFAAPARALAELRRRWSSLPGTGSDTGGGDEPGRVLDAELPAQELTPELDRLITAVEPTGMDNGPLVFRTRGLRVADVSLFGRGSEHCKLLLDAGAYRWPALHWGAGSTAGEIVPGDLVDVVYRLGTELCGRRAPAAHGRARPVPMMDVAATV</sequence>
<gene>
    <name evidence="4" type="ORF">GBAR_LOCUS6883</name>
</gene>
<evidence type="ECO:0000259" key="2">
    <source>
        <dbReference type="Pfam" id="PF02272"/>
    </source>
</evidence>
<dbReference type="InterPro" id="IPR041122">
    <property type="entry name" value="RecJ_OB"/>
</dbReference>
<dbReference type="AlphaFoldDB" id="A0AA35RFB3"/>
<protein>
    <recommendedName>
        <fullName evidence="6">Single-stranded-DNA-specific exonuclease RecJ</fullName>
    </recommendedName>
</protein>
<evidence type="ECO:0000313" key="5">
    <source>
        <dbReference type="Proteomes" id="UP001174909"/>
    </source>
</evidence>
<dbReference type="InterPro" id="IPR051673">
    <property type="entry name" value="SSDNA_exonuclease_RecJ"/>
</dbReference>
<organism evidence="4 5">
    <name type="scientific">Geodia barretti</name>
    <name type="common">Barrett's horny sponge</name>
    <dbReference type="NCBI Taxonomy" id="519541"/>
    <lineage>
        <taxon>Eukaryota</taxon>
        <taxon>Metazoa</taxon>
        <taxon>Porifera</taxon>
        <taxon>Demospongiae</taxon>
        <taxon>Heteroscleromorpha</taxon>
        <taxon>Tetractinellida</taxon>
        <taxon>Astrophorina</taxon>
        <taxon>Geodiidae</taxon>
        <taxon>Geodia</taxon>
    </lineage>
</organism>
<dbReference type="Pfam" id="PF02272">
    <property type="entry name" value="DHHA1"/>
    <property type="match status" value="1"/>
</dbReference>
<dbReference type="Gene3D" id="2.40.50.460">
    <property type="match status" value="1"/>
</dbReference>
<dbReference type="Pfam" id="PF17768">
    <property type="entry name" value="RecJ_OB"/>
    <property type="match status" value="1"/>
</dbReference>
<proteinExistence type="predicted"/>
<dbReference type="Gene3D" id="3.10.310.30">
    <property type="match status" value="1"/>
</dbReference>
<evidence type="ECO:0000256" key="1">
    <source>
        <dbReference type="ARBA" id="ARBA00022801"/>
    </source>
</evidence>
<comment type="caution">
    <text evidence="4">The sequence shown here is derived from an EMBL/GenBank/DDBJ whole genome shotgun (WGS) entry which is preliminary data.</text>
</comment>
<feature type="domain" description="DHHA1" evidence="2">
    <location>
        <begin position="32"/>
        <end position="117"/>
    </location>
</feature>
<dbReference type="PANTHER" id="PTHR30255">
    <property type="entry name" value="SINGLE-STRANDED-DNA-SPECIFIC EXONUCLEASE RECJ"/>
    <property type="match status" value="1"/>
</dbReference>
<reference evidence="4" key="1">
    <citation type="submission" date="2023-03" db="EMBL/GenBank/DDBJ databases">
        <authorList>
            <person name="Steffen K."/>
            <person name="Cardenas P."/>
        </authorList>
    </citation>
    <scope>NUCLEOTIDE SEQUENCE</scope>
</reference>
<evidence type="ECO:0000259" key="3">
    <source>
        <dbReference type="Pfam" id="PF17768"/>
    </source>
</evidence>
<evidence type="ECO:0000313" key="4">
    <source>
        <dbReference type="EMBL" id="CAI8010439.1"/>
    </source>
</evidence>
<dbReference type="InterPro" id="IPR038763">
    <property type="entry name" value="DHH_sf"/>
</dbReference>
<accession>A0AA35RFB3</accession>
<dbReference type="InterPro" id="IPR003156">
    <property type="entry name" value="DHHA1_dom"/>
</dbReference>
<dbReference type="GO" id="GO:0016787">
    <property type="term" value="F:hydrolase activity"/>
    <property type="evidence" value="ECO:0007669"/>
    <property type="project" value="UniProtKB-KW"/>
</dbReference>
<dbReference type="Proteomes" id="UP001174909">
    <property type="component" value="Unassembled WGS sequence"/>
</dbReference>
<name>A0AA35RFB3_GEOBA</name>
<feature type="domain" description="RecJ OB" evidence="3">
    <location>
        <begin position="139"/>
        <end position="229"/>
    </location>
</feature>
<dbReference type="PANTHER" id="PTHR30255:SF2">
    <property type="entry name" value="SINGLE-STRANDED-DNA-SPECIFIC EXONUCLEASE RECJ"/>
    <property type="match status" value="1"/>
</dbReference>
<keyword evidence="5" id="KW-1185">Reference proteome</keyword>
<evidence type="ECO:0008006" key="6">
    <source>
        <dbReference type="Google" id="ProtNLM"/>
    </source>
</evidence>